<name>A0A0A8Z2U7_ARUDO</name>
<sequence length="26" mass="3304">MQHVLRFCFSNYFQLKINYSFLYNVQ</sequence>
<proteinExistence type="predicted"/>
<dbReference type="EMBL" id="GBRH01264176">
    <property type="protein sequence ID" value="JAD33719.1"/>
    <property type="molecule type" value="Transcribed_RNA"/>
</dbReference>
<dbReference type="AlphaFoldDB" id="A0A0A8Z2U7"/>
<reference evidence="1" key="2">
    <citation type="journal article" date="2015" name="Data Brief">
        <title>Shoot transcriptome of the giant reed, Arundo donax.</title>
        <authorList>
            <person name="Barrero R.A."/>
            <person name="Guerrero F.D."/>
            <person name="Moolhuijzen P."/>
            <person name="Goolsby J.A."/>
            <person name="Tidwell J."/>
            <person name="Bellgard S.E."/>
            <person name="Bellgard M.I."/>
        </authorList>
    </citation>
    <scope>NUCLEOTIDE SEQUENCE</scope>
    <source>
        <tissue evidence="1">Shoot tissue taken approximately 20 cm above the soil surface</tissue>
    </source>
</reference>
<evidence type="ECO:0000313" key="1">
    <source>
        <dbReference type="EMBL" id="JAD33719.1"/>
    </source>
</evidence>
<organism evidence="1">
    <name type="scientific">Arundo donax</name>
    <name type="common">Giant reed</name>
    <name type="synonym">Donax arundinaceus</name>
    <dbReference type="NCBI Taxonomy" id="35708"/>
    <lineage>
        <taxon>Eukaryota</taxon>
        <taxon>Viridiplantae</taxon>
        <taxon>Streptophyta</taxon>
        <taxon>Embryophyta</taxon>
        <taxon>Tracheophyta</taxon>
        <taxon>Spermatophyta</taxon>
        <taxon>Magnoliopsida</taxon>
        <taxon>Liliopsida</taxon>
        <taxon>Poales</taxon>
        <taxon>Poaceae</taxon>
        <taxon>PACMAD clade</taxon>
        <taxon>Arundinoideae</taxon>
        <taxon>Arundineae</taxon>
        <taxon>Arundo</taxon>
    </lineage>
</organism>
<reference evidence="1" key="1">
    <citation type="submission" date="2014-09" db="EMBL/GenBank/DDBJ databases">
        <authorList>
            <person name="Magalhaes I.L.F."/>
            <person name="Oliveira U."/>
            <person name="Santos F.R."/>
            <person name="Vidigal T.H.D.A."/>
            <person name="Brescovit A.D."/>
            <person name="Santos A.J."/>
        </authorList>
    </citation>
    <scope>NUCLEOTIDE SEQUENCE</scope>
    <source>
        <tissue evidence="1">Shoot tissue taken approximately 20 cm above the soil surface</tissue>
    </source>
</reference>
<accession>A0A0A8Z2U7</accession>
<protein>
    <submittedName>
        <fullName evidence="1">Uncharacterized protein</fullName>
    </submittedName>
</protein>